<dbReference type="InterPro" id="IPR017581">
    <property type="entry name" value="AtpR-like"/>
</dbReference>
<keyword evidence="1" id="KW-0472">Membrane</keyword>
<feature type="transmembrane region" description="Helical" evidence="1">
    <location>
        <begin position="12"/>
        <end position="33"/>
    </location>
</feature>
<dbReference type="Proteomes" id="UP000198914">
    <property type="component" value="Unassembled WGS sequence"/>
</dbReference>
<dbReference type="Pfam" id="PF12966">
    <property type="entry name" value="AtpR"/>
    <property type="match status" value="1"/>
</dbReference>
<keyword evidence="1" id="KW-1133">Transmembrane helix</keyword>
<name>A0A1H3UJ63_9RHOB</name>
<evidence type="ECO:0000313" key="2">
    <source>
        <dbReference type="EMBL" id="SDZ62493.1"/>
    </source>
</evidence>
<evidence type="ECO:0000313" key="3">
    <source>
        <dbReference type="Proteomes" id="UP000198914"/>
    </source>
</evidence>
<protein>
    <submittedName>
        <fullName evidence="2">N-ATPase, AtpR subunit</fullName>
    </submittedName>
</protein>
<keyword evidence="1" id="KW-0812">Transmembrane</keyword>
<evidence type="ECO:0000256" key="1">
    <source>
        <dbReference type="SAM" id="Phobius"/>
    </source>
</evidence>
<proteinExistence type="predicted"/>
<organism evidence="2 3">
    <name type="scientific">Jannaschia faecimaris</name>
    <dbReference type="NCBI Taxonomy" id="1244108"/>
    <lineage>
        <taxon>Bacteria</taxon>
        <taxon>Pseudomonadati</taxon>
        <taxon>Pseudomonadota</taxon>
        <taxon>Alphaproteobacteria</taxon>
        <taxon>Rhodobacterales</taxon>
        <taxon>Roseobacteraceae</taxon>
        <taxon>Jannaschia</taxon>
    </lineage>
</organism>
<gene>
    <name evidence="2" type="ORF">SAMN05444004_1405</name>
</gene>
<accession>A0A1H3UJ63</accession>
<dbReference type="OrthoDB" id="7866972at2"/>
<keyword evidence="3" id="KW-1185">Reference proteome</keyword>
<dbReference type="STRING" id="1244108.SAMN05444004_1405"/>
<dbReference type="EMBL" id="FNPX01000040">
    <property type="protein sequence ID" value="SDZ62493.1"/>
    <property type="molecule type" value="Genomic_DNA"/>
</dbReference>
<feature type="transmembrane region" description="Helical" evidence="1">
    <location>
        <begin position="67"/>
        <end position="91"/>
    </location>
</feature>
<sequence>MDERTMTDLSNLPLYVLLPVCFLGGLFIGFGYFRALRETAKLLVNGGKPLRAIALTLGRISLLASGFFVAVLLGGLALLAAFAGVLCARWIMLRRMREIRA</sequence>
<dbReference type="AlphaFoldDB" id="A0A1H3UJ63"/>
<reference evidence="3" key="1">
    <citation type="submission" date="2016-10" db="EMBL/GenBank/DDBJ databases">
        <authorList>
            <person name="Varghese N."/>
            <person name="Submissions S."/>
        </authorList>
    </citation>
    <scope>NUCLEOTIDE SEQUENCE [LARGE SCALE GENOMIC DNA]</scope>
    <source>
        <strain evidence="3">DSM 100420</strain>
    </source>
</reference>